<evidence type="ECO:0000256" key="15">
    <source>
        <dbReference type="SAM" id="Coils"/>
    </source>
</evidence>
<protein>
    <recommendedName>
        <fullName evidence="3 8">Histidinol dehydrogenase</fullName>
        <shortName evidence="8">HDH</shortName>
        <ecNumber evidence="3 8">1.1.1.23</ecNumber>
    </recommendedName>
</protein>
<dbReference type="PRINTS" id="PR00083">
    <property type="entry name" value="HOLDHDRGNASE"/>
</dbReference>
<feature type="binding site" evidence="8 12">
    <location>
        <position position="253"/>
    </location>
    <ligand>
        <name>substrate</name>
    </ligand>
</feature>
<evidence type="ECO:0000256" key="13">
    <source>
        <dbReference type="PIRSR" id="PIRSR000099-4"/>
    </source>
</evidence>
<dbReference type="PROSITE" id="PS00611">
    <property type="entry name" value="HISOL_DEHYDROGENASE"/>
    <property type="match status" value="1"/>
</dbReference>
<dbReference type="FunFam" id="3.40.50.1980:FF:000001">
    <property type="entry name" value="Histidinol dehydrogenase"/>
    <property type="match status" value="1"/>
</dbReference>
<feature type="binding site" evidence="8 11">
    <location>
        <position position="185"/>
    </location>
    <ligand>
        <name>NAD(+)</name>
        <dbReference type="ChEBI" id="CHEBI:57540"/>
    </ligand>
</feature>
<evidence type="ECO:0000256" key="7">
    <source>
        <dbReference type="ARBA" id="ARBA00049489"/>
    </source>
</evidence>
<keyword evidence="4 8" id="KW-0479">Metal-binding</keyword>
<sequence length="425" mass="45659">MIKLLVDGVSPDSEIYKKSDPGPGVEKTVSEILEAVRTEGDNALKKYTKELDRAELEVLEVSNEEIDAAMELVPKELIRVFNEAACNIRRFHSRQIRSSYVISESDGIVCGQRIVPIEYVGLYVPGGSAPLPSTVLMGAVPAKLAGCPNIIMCTPPSPDGSINPAILAAARIAGVDRIFKLGGAQAIAAMAYGTETVPRTDKIVGPGNAFVAEAKRQVYGTVSIDMIAGPSDILVVADAKSSPSHVAADLLSQAEHDKNASAVLVTDSRELAQAVSIKLEEMLNRLPRREIAAASIERNGRIILASSIKRAVEIANGIAPEHLELMVDNPFDYLGAVKNAGSVFMGRYCPEALGDYLSGSNHTLPTGGTARFSSPLSVDDFVKKTQYTYYTEEAFKGVYRDVAYFAKTESLDAHANSALIRFEEP</sequence>
<dbReference type="EC" id="1.1.1.23" evidence="3 8"/>
<keyword evidence="8 11" id="KW-0520">NAD</keyword>
<feature type="binding site" evidence="8 12">
    <location>
        <position position="355"/>
    </location>
    <ligand>
        <name>substrate</name>
    </ligand>
</feature>
<feature type="binding site" evidence="8 12">
    <location>
        <position position="322"/>
    </location>
    <ligand>
        <name>substrate</name>
    </ligand>
</feature>
<name>A0A9D1T481_9FIRM</name>
<dbReference type="PANTHER" id="PTHR21256:SF2">
    <property type="entry name" value="HISTIDINE BIOSYNTHESIS TRIFUNCTIONAL PROTEIN"/>
    <property type="match status" value="1"/>
</dbReference>
<dbReference type="AlphaFoldDB" id="A0A9D1T481"/>
<dbReference type="Proteomes" id="UP000823960">
    <property type="component" value="Unassembled WGS sequence"/>
</dbReference>
<comment type="pathway">
    <text evidence="8">Amino-acid biosynthesis; L-histidine biosynthesis; L-histidine from 5-phospho-alpha-D-ribose 1-diphosphate: step 9/9.</text>
</comment>
<evidence type="ECO:0000256" key="11">
    <source>
        <dbReference type="PIRSR" id="PIRSR000099-2"/>
    </source>
</evidence>
<evidence type="ECO:0000256" key="3">
    <source>
        <dbReference type="ARBA" id="ARBA00012965"/>
    </source>
</evidence>
<reference evidence="16" key="1">
    <citation type="submission" date="2020-10" db="EMBL/GenBank/DDBJ databases">
        <authorList>
            <person name="Gilroy R."/>
        </authorList>
    </citation>
    <scope>NUCLEOTIDE SEQUENCE</scope>
    <source>
        <strain evidence="16">1370</strain>
    </source>
</reference>
<dbReference type="InterPro" id="IPR022695">
    <property type="entry name" value="Histidinol_DH_monofunct"/>
</dbReference>
<evidence type="ECO:0000313" key="17">
    <source>
        <dbReference type="Proteomes" id="UP000823960"/>
    </source>
</evidence>
<keyword evidence="8" id="KW-0368">Histidine biosynthesis</keyword>
<feature type="binding site" evidence="8 12">
    <location>
        <position position="409"/>
    </location>
    <ligand>
        <name>substrate</name>
    </ligand>
</feature>
<feature type="binding site" evidence="8 11">
    <location>
        <position position="123"/>
    </location>
    <ligand>
        <name>NAD(+)</name>
        <dbReference type="ChEBI" id="CHEBI:57540"/>
    </ligand>
</feature>
<dbReference type="InterPro" id="IPR016161">
    <property type="entry name" value="Ald_DH/histidinol_DH"/>
</dbReference>
<proteinExistence type="inferred from homology"/>
<feature type="binding site" evidence="8 12">
    <location>
        <position position="414"/>
    </location>
    <ligand>
        <name>substrate</name>
    </ligand>
</feature>
<keyword evidence="5 8" id="KW-0862">Zinc</keyword>
<evidence type="ECO:0000256" key="10">
    <source>
        <dbReference type="PIRSR" id="PIRSR000099-1"/>
    </source>
</evidence>
<feature type="active site" description="Proton acceptor" evidence="8 10">
    <location>
        <position position="321"/>
    </location>
</feature>
<evidence type="ECO:0000256" key="6">
    <source>
        <dbReference type="ARBA" id="ARBA00023002"/>
    </source>
</evidence>
<accession>A0A9D1T481</accession>
<dbReference type="GO" id="GO:0051287">
    <property type="term" value="F:NAD binding"/>
    <property type="evidence" value="ECO:0007669"/>
    <property type="project" value="InterPro"/>
</dbReference>
<dbReference type="SUPFAM" id="SSF53720">
    <property type="entry name" value="ALDH-like"/>
    <property type="match status" value="1"/>
</dbReference>
<feature type="binding site" evidence="8 11">
    <location>
        <position position="208"/>
    </location>
    <ligand>
        <name>NAD(+)</name>
        <dbReference type="ChEBI" id="CHEBI:57540"/>
    </ligand>
</feature>
<dbReference type="GO" id="GO:0008270">
    <property type="term" value="F:zinc ion binding"/>
    <property type="evidence" value="ECO:0007669"/>
    <property type="project" value="UniProtKB-UniRule"/>
</dbReference>
<dbReference type="PIRSF" id="PIRSF000099">
    <property type="entry name" value="Histidinol_dh"/>
    <property type="match status" value="1"/>
</dbReference>
<dbReference type="GO" id="GO:0000105">
    <property type="term" value="P:L-histidine biosynthetic process"/>
    <property type="evidence" value="ECO:0007669"/>
    <property type="project" value="UniProtKB-UniRule"/>
</dbReference>
<evidence type="ECO:0000256" key="5">
    <source>
        <dbReference type="ARBA" id="ARBA00022833"/>
    </source>
</evidence>
<feature type="binding site" evidence="8 13">
    <location>
        <position position="253"/>
    </location>
    <ligand>
        <name>Zn(2+)</name>
        <dbReference type="ChEBI" id="CHEBI:29105"/>
    </ligand>
</feature>
<feature type="binding site" evidence="8 13">
    <location>
        <position position="355"/>
    </location>
    <ligand>
        <name>Zn(2+)</name>
        <dbReference type="ChEBI" id="CHEBI:29105"/>
    </ligand>
</feature>
<organism evidence="16 17">
    <name type="scientific">Candidatus Faeciplasma avium</name>
    <dbReference type="NCBI Taxonomy" id="2840798"/>
    <lineage>
        <taxon>Bacteria</taxon>
        <taxon>Bacillati</taxon>
        <taxon>Bacillota</taxon>
        <taxon>Clostridia</taxon>
        <taxon>Eubacteriales</taxon>
        <taxon>Oscillospiraceae</taxon>
        <taxon>Oscillospiraceae incertae sedis</taxon>
        <taxon>Candidatus Faeciplasma</taxon>
    </lineage>
</organism>
<gene>
    <name evidence="8 16" type="primary">hisD</name>
    <name evidence="16" type="ORF">IAD28_02165</name>
</gene>
<dbReference type="GO" id="GO:0005829">
    <property type="term" value="C:cytosol"/>
    <property type="evidence" value="ECO:0007669"/>
    <property type="project" value="TreeGrafter"/>
</dbReference>
<dbReference type="FunFam" id="3.40.50.1980:FF:000026">
    <property type="entry name" value="Histidinol dehydrogenase"/>
    <property type="match status" value="1"/>
</dbReference>
<dbReference type="NCBIfam" id="TIGR00069">
    <property type="entry name" value="hisD"/>
    <property type="match status" value="1"/>
</dbReference>
<feature type="active site" description="Proton acceptor" evidence="8 10">
    <location>
        <position position="322"/>
    </location>
</feature>
<dbReference type="Gene3D" id="1.20.5.1300">
    <property type="match status" value="1"/>
</dbReference>
<feature type="binding site" evidence="8 13">
    <location>
        <position position="256"/>
    </location>
    <ligand>
        <name>Zn(2+)</name>
        <dbReference type="ChEBI" id="CHEBI:29105"/>
    </ligand>
</feature>
<dbReference type="EMBL" id="DVOL01000029">
    <property type="protein sequence ID" value="HIV10484.1"/>
    <property type="molecule type" value="Genomic_DNA"/>
</dbReference>
<evidence type="ECO:0000313" key="16">
    <source>
        <dbReference type="EMBL" id="HIV10484.1"/>
    </source>
</evidence>
<keyword evidence="15" id="KW-0175">Coiled coil</keyword>
<dbReference type="Gene3D" id="3.40.50.1980">
    <property type="entry name" value="Nitrogenase molybdenum iron protein domain"/>
    <property type="match status" value="2"/>
</dbReference>
<comment type="caution">
    <text evidence="16">The sequence shown here is derived from an EMBL/GenBank/DDBJ whole genome shotgun (WGS) entry which is preliminary data.</text>
</comment>
<evidence type="ECO:0000256" key="8">
    <source>
        <dbReference type="HAMAP-Rule" id="MF_01024"/>
    </source>
</evidence>
<dbReference type="PANTHER" id="PTHR21256">
    <property type="entry name" value="HISTIDINOL DEHYDROGENASE HDH"/>
    <property type="match status" value="1"/>
</dbReference>
<evidence type="ECO:0000256" key="14">
    <source>
        <dbReference type="RuleBase" id="RU004175"/>
    </source>
</evidence>
<dbReference type="GO" id="GO:0004399">
    <property type="term" value="F:histidinol dehydrogenase activity"/>
    <property type="evidence" value="ECO:0007669"/>
    <property type="project" value="UniProtKB-UniRule"/>
</dbReference>
<feature type="binding site" evidence="8 12">
    <location>
        <position position="231"/>
    </location>
    <ligand>
        <name>substrate</name>
    </ligand>
</feature>
<evidence type="ECO:0000256" key="12">
    <source>
        <dbReference type="PIRSR" id="PIRSR000099-3"/>
    </source>
</evidence>
<comment type="catalytic activity">
    <reaction evidence="7 8">
        <text>L-histidinol + 2 NAD(+) + H2O = L-histidine + 2 NADH + 3 H(+)</text>
        <dbReference type="Rhea" id="RHEA:20641"/>
        <dbReference type="ChEBI" id="CHEBI:15377"/>
        <dbReference type="ChEBI" id="CHEBI:15378"/>
        <dbReference type="ChEBI" id="CHEBI:57540"/>
        <dbReference type="ChEBI" id="CHEBI:57595"/>
        <dbReference type="ChEBI" id="CHEBI:57699"/>
        <dbReference type="ChEBI" id="CHEBI:57945"/>
        <dbReference type="EC" id="1.1.1.23"/>
    </reaction>
</comment>
<evidence type="ECO:0000256" key="9">
    <source>
        <dbReference type="PIRNR" id="PIRNR000099"/>
    </source>
</evidence>
<evidence type="ECO:0000256" key="4">
    <source>
        <dbReference type="ARBA" id="ARBA00022723"/>
    </source>
</evidence>
<dbReference type="InterPro" id="IPR012131">
    <property type="entry name" value="Hstdl_DH"/>
</dbReference>
<evidence type="ECO:0000256" key="1">
    <source>
        <dbReference type="ARBA" id="ARBA00003850"/>
    </source>
</evidence>
<evidence type="ECO:0000256" key="2">
    <source>
        <dbReference type="ARBA" id="ARBA00010178"/>
    </source>
</evidence>
<comment type="similarity">
    <text evidence="2 8 9 14">Belongs to the histidinol dehydrogenase family.</text>
</comment>
<comment type="cofactor">
    <cofactor evidence="8 13">
        <name>Zn(2+)</name>
        <dbReference type="ChEBI" id="CHEBI:29105"/>
    </cofactor>
    <text evidence="8 13">Binds 1 zinc ion per subunit.</text>
</comment>
<feature type="binding site" evidence="8 13">
    <location>
        <position position="414"/>
    </location>
    <ligand>
        <name>Zn(2+)</name>
        <dbReference type="ChEBI" id="CHEBI:29105"/>
    </ligand>
</feature>
<feature type="binding site" evidence="8 12">
    <location>
        <position position="256"/>
    </location>
    <ligand>
        <name>substrate</name>
    </ligand>
</feature>
<feature type="coiled-coil region" evidence="15">
    <location>
        <begin position="37"/>
        <end position="64"/>
    </location>
</feature>
<reference evidence="16" key="2">
    <citation type="journal article" date="2021" name="PeerJ">
        <title>Extensive microbial diversity within the chicken gut microbiome revealed by metagenomics and culture.</title>
        <authorList>
            <person name="Gilroy R."/>
            <person name="Ravi A."/>
            <person name="Getino M."/>
            <person name="Pursley I."/>
            <person name="Horton D.L."/>
            <person name="Alikhan N.F."/>
            <person name="Baker D."/>
            <person name="Gharbi K."/>
            <person name="Hall N."/>
            <person name="Watson M."/>
            <person name="Adriaenssens E.M."/>
            <person name="Foster-Nyarko E."/>
            <person name="Jarju S."/>
            <person name="Secka A."/>
            <person name="Antonio M."/>
            <person name="Oren A."/>
            <person name="Chaudhuri R.R."/>
            <person name="La Ragione R."/>
            <person name="Hildebrand F."/>
            <person name="Pallen M.J."/>
        </authorList>
    </citation>
    <scope>NUCLEOTIDE SEQUENCE</scope>
    <source>
        <strain evidence="16">1370</strain>
    </source>
</reference>
<dbReference type="CDD" id="cd06572">
    <property type="entry name" value="Histidinol_dh"/>
    <property type="match status" value="1"/>
</dbReference>
<dbReference type="HAMAP" id="MF_01024">
    <property type="entry name" value="HisD"/>
    <property type="match status" value="1"/>
</dbReference>
<dbReference type="Pfam" id="PF00815">
    <property type="entry name" value="Histidinol_dh"/>
    <property type="match status" value="1"/>
</dbReference>
<keyword evidence="8" id="KW-0028">Amino-acid biosynthesis</keyword>
<comment type="function">
    <text evidence="1 8">Catalyzes the sequential NAD-dependent oxidations of L-histidinol to L-histidinaldehyde and then to L-histidine.</text>
</comment>
<dbReference type="InterPro" id="IPR001692">
    <property type="entry name" value="Histidinol_DH_CS"/>
</dbReference>
<keyword evidence="6 8" id="KW-0560">Oxidoreductase</keyword>